<gene>
    <name evidence="4" type="ORF">AAH17_07445</name>
    <name evidence="5" type="ORF">AAH24_08210</name>
    <name evidence="2" type="ORF">BVH53_07610</name>
    <name evidence="3" type="ORF">CX802_05760</name>
</gene>
<sequence>MRHIIIIVGEELQINKPFLDYVFSSYESHFGELGMVYYIQNSDKELPFYIENHSKNFDFITIIANDSNFYTLSKILATLTTDTIELKDETLIPSRAQIYTKDSFLLDLNSASINLIKAEPTKKLPQILINIDLESQFFNILDIDKESARILLEPLATTYNVNISLTELLSGLTYVRAGANKYGQIKGFIDSASNLFANKIINDKSIVSFIAKKLIQKNQKITFAESCTAGLCASKIGSVPGVSSAFDGSVITYANHIKHNWIDVENSILETFGAVSKECVEQMCFGALKLCECDYAIAISGIAGPDGGSKEKPVGTVFVAVANKNGDVQTSRLLLEGDRDYIREQSALHAYALLLRANPSLFI</sequence>
<comment type="caution">
    <text evidence="5">The sequence shown here is derived from an EMBL/GenBank/DDBJ whole genome shotgun (WGS) entry which is preliminary data.</text>
</comment>
<dbReference type="EMBL" id="AACCXK010000013">
    <property type="protein sequence ID" value="EAK0453485.1"/>
    <property type="molecule type" value="Genomic_DNA"/>
</dbReference>
<evidence type="ECO:0000313" key="3">
    <source>
        <dbReference type="EMBL" id="EAI8859340.1"/>
    </source>
</evidence>
<proteinExistence type="predicted"/>
<evidence type="ECO:0000313" key="4">
    <source>
        <dbReference type="EMBL" id="EAK0453485.1"/>
    </source>
</evidence>
<protein>
    <submittedName>
        <fullName evidence="5">CinA family protein</fullName>
    </submittedName>
</protein>
<evidence type="ECO:0000313" key="5">
    <source>
        <dbReference type="EMBL" id="EAK0469337.1"/>
    </source>
</evidence>
<name>A0A5L4H7S5_CAMFE</name>
<reference evidence="5 7" key="1">
    <citation type="submission" date="2018-05" db="EMBL/GenBank/DDBJ databases">
        <authorList>
            <consortium name="PulseNet: The National Subtyping Network for Foodborne Disease Surveillance"/>
            <person name="Tarr C.L."/>
            <person name="Trees E."/>
            <person name="Katz L.S."/>
            <person name="Carleton-Romer H.A."/>
            <person name="Stroika S."/>
            <person name="Kucerova Z."/>
            <person name="Roache K.F."/>
            <person name="Sabol A.L."/>
            <person name="Besser J."/>
            <person name="Gerner-Smidt P."/>
        </authorList>
    </citation>
    <scope>NUCLEOTIDE SEQUENCE</scope>
    <source>
        <strain evidence="4">2014D-0197</strain>
        <strain evidence="2 7">2016D-0221</strain>
        <strain evidence="5">D4313</strain>
        <strain evidence="3 6">PNUSAC001503</strain>
    </source>
</reference>
<dbReference type="InterPro" id="IPR008136">
    <property type="entry name" value="CinA_C"/>
</dbReference>
<evidence type="ECO:0000313" key="6">
    <source>
        <dbReference type="Proteomes" id="UP000535509"/>
    </source>
</evidence>
<dbReference type="RefSeq" id="WP_002849005.1">
    <property type="nucleotide sequence ID" value="NZ_AABUZP020000050.1"/>
</dbReference>
<keyword evidence="6" id="KW-1185">Reference proteome</keyword>
<dbReference type="Pfam" id="PF02464">
    <property type="entry name" value="CinA"/>
    <property type="match status" value="1"/>
</dbReference>
<dbReference type="Proteomes" id="UP000535509">
    <property type="component" value="Unassembled WGS sequence"/>
</dbReference>
<accession>A0A5L4H7S5</accession>
<evidence type="ECO:0000313" key="2">
    <source>
        <dbReference type="EMBL" id="EAI5408560.1"/>
    </source>
</evidence>
<dbReference type="OMA" id="YANEIKH"/>
<dbReference type="Gene3D" id="3.90.950.20">
    <property type="entry name" value="CinA-like"/>
    <property type="match status" value="1"/>
</dbReference>
<dbReference type="AlphaFoldDB" id="A0A5L4H7S5"/>
<evidence type="ECO:0000259" key="1">
    <source>
        <dbReference type="Pfam" id="PF02464"/>
    </source>
</evidence>
<dbReference type="SUPFAM" id="SSF142433">
    <property type="entry name" value="CinA-like"/>
    <property type="match status" value="1"/>
</dbReference>
<dbReference type="GeneID" id="61064453"/>
<feature type="domain" description="CinA C-terminal" evidence="1">
    <location>
        <begin position="205"/>
        <end position="356"/>
    </location>
</feature>
<organism evidence="5">
    <name type="scientific">Campylobacter fetus</name>
    <dbReference type="NCBI Taxonomy" id="196"/>
    <lineage>
        <taxon>Bacteria</taxon>
        <taxon>Pseudomonadati</taxon>
        <taxon>Campylobacterota</taxon>
        <taxon>Epsilonproteobacteria</taxon>
        <taxon>Campylobacterales</taxon>
        <taxon>Campylobacteraceae</taxon>
        <taxon>Campylobacter</taxon>
    </lineage>
</organism>
<dbReference type="Proteomes" id="UP000557842">
    <property type="component" value="Unassembled WGS sequence"/>
</dbReference>
<dbReference type="NCBIfam" id="TIGR00199">
    <property type="entry name" value="PncC_domain"/>
    <property type="match status" value="1"/>
</dbReference>
<dbReference type="EMBL" id="AACCXM010000009">
    <property type="protein sequence ID" value="EAK0469337.1"/>
    <property type="molecule type" value="Genomic_DNA"/>
</dbReference>
<dbReference type="EMBL" id="AABTCC010000015">
    <property type="protein sequence ID" value="EAI8859340.1"/>
    <property type="molecule type" value="Genomic_DNA"/>
</dbReference>
<dbReference type="EMBL" id="AABQDW010000014">
    <property type="protein sequence ID" value="EAI5408560.1"/>
    <property type="molecule type" value="Genomic_DNA"/>
</dbReference>
<evidence type="ECO:0000313" key="7">
    <source>
        <dbReference type="Proteomes" id="UP000557842"/>
    </source>
</evidence>
<dbReference type="InterPro" id="IPR036653">
    <property type="entry name" value="CinA-like_C"/>
</dbReference>